<keyword evidence="1" id="KW-0732">Signal</keyword>
<evidence type="ECO:0000256" key="3">
    <source>
        <dbReference type="SAM" id="MobiDB-lite"/>
    </source>
</evidence>
<dbReference type="PANTHER" id="PTHR46987:SF4">
    <property type="entry name" value="R-SPONDIN-2"/>
    <property type="match status" value="1"/>
</dbReference>
<evidence type="ECO:0000313" key="5">
    <source>
        <dbReference type="EMBL" id="KAL2084629.1"/>
    </source>
</evidence>
<accession>A0ABD1JC34</accession>
<gene>
    <name evidence="5" type="ORF">ACEWY4_020147</name>
</gene>
<evidence type="ECO:0000313" key="6">
    <source>
        <dbReference type="Proteomes" id="UP001591681"/>
    </source>
</evidence>
<feature type="domain" description="R-spondin Fu-CRD" evidence="4">
    <location>
        <begin position="62"/>
        <end position="113"/>
    </location>
</feature>
<feature type="region of interest" description="Disordered" evidence="3">
    <location>
        <begin position="115"/>
        <end position="186"/>
    </location>
</feature>
<protein>
    <recommendedName>
        <fullName evidence="4">R-spondin Fu-CRD domain-containing protein</fullName>
    </recommendedName>
</protein>
<comment type="caution">
    <text evidence="5">The sequence shown here is derived from an EMBL/GenBank/DDBJ whole genome shotgun (WGS) entry which is preliminary data.</text>
</comment>
<keyword evidence="6" id="KW-1185">Reference proteome</keyword>
<keyword evidence="2" id="KW-0325">Glycoprotein</keyword>
<dbReference type="InterPro" id="IPR043601">
    <property type="entry name" value="Rspo_Fu-CRD_dom"/>
</dbReference>
<dbReference type="PANTHER" id="PTHR46987">
    <property type="entry name" value="NEUROHYPOPHYSIAL HORMONES, N-TERMINAL DOMAIN CONTAINING PROTEIN"/>
    <property type="match status" value="1"/>
</dbReference>
<evidence type="ECO:0000256" key="1">
    <source>
        <dbReference type="ARBA" id="ARBA00022729"/>
    </source>
</evidence>
<dbReference type="Proteomes" id="UP001591681">
    <property type="component" value="Unassembled WGS sequence"/>
</dbReference>
<evidence type="ECO:0000259" key="4">
    <source>
        <dbReference type="Pfam" id="PF15913"/>
    </source>
</evidence>
<name>A0ABD1JC34_9TELE</name>
<dbReference type="SUPFAM" id="SSF57184">
    <property type="entry name" value="Growth factor receptor domain"/>
    <property type="match status" value="1"/>
</dbReference>
<dbReference type="AlphaFoldDB" id="A0ABD1JC34"/>
<dbReference type="EMBL" id="JBHFQA010000017">
    <property type="protein sequence ID" value="KAL2084629.1"/>
    <property type="molecule type" value="Genomic_DNA"/>
</dbReference>
<sequence>MHSEAYRHTKQTLPVRRLNVMGEPFQRQTCLWRVLLHRRMRCAEQTATPAYRTASYGVYPSCKGCSVCSKDNGCMNCQPKLFLFLRRERMRQYGECLHACPSGYYGVRAPEINIPALPSPAQPSPAQPSPAQPSPAQPSPAQPSPAQPCPAQPSPAQPSPAQPSPAQPRPAQPHLASPPLLFPWPL</sequence>
<organism evidence="5 6">
    <name type="scientific">Coilia grayii</name>
    <name type="common">Gray's grenadier anchovy</name>
    <dbReference type="NCBI Taxonomy" id="363190"/>
    <lineage>
        <taxon>Eukaryota</taxon>
        <taxon>Metazoa</taxon>
        <taxon>Chordata</taxon>
        <taxon>Craniata</taxon>
        <taxon>Vertebrata</taxon>
        <taxon>Euteleostomi</taxon>
        <taxon>Actinopterygii</taxon>
        <taxon>Neopterygii</taxon>
        <taxon>Teleostei</taxon>
        <taxon>Clupei</taxon>
        <taxon>Clupeiformes</taxon>
        <taxon>Clupeoidei</taxon>
        <taxon>Engraulidae</taxon>
        <taxon>Coilinae</taxon>
        <taxon>Coilia</taxon>
    </lineage>
</organism>
<dbReference type="Pfam" id="PF15913">
    <property type="entry name" value="Furin-like_2"/>
    <property type="match status" value="1"/>
</dbReference>
<proteinExistence type="predicted"/>
<dbReference type="InterPro" id="IPR051514">
    <property type="entry name" value="R-spondin"/>
</dbReference>
<evidence type="ECO:0000256" key="2">
    <source>
        <dbReference type="ARBA" id="ARBA00023180"/>
    </source>
</evidence>
<feature type="compositionally biased region" description="Pro residues" evidence="3">
    <location>
        <begin position="117"/>
        <end position="171"/>
    </location>
</feature>
<dbReference type="Gene3D" id="2.10.220.10">
    <property type="entry name" value="Hormone Receptor, Insulin-like Growth Factor Receptor 1, Chain A, domain 2"/>
    <property type="match status" value="1"/>
</dbReference>
<dbReference type="InterPro" id="IPR009030">
    <property type="entry name" value="Growth_fac_rcpt_cys_sf"/>
</dbReference>
<reference evidence="5 6" key="1">
    <citation type="submission" date="2024-09" db="EMBL/GenBank/DDBJ databases">
        <title>A chromosome-level genome assembly of Gray's grenadier anchovy, Coilia grayii.</title>
        <authorList>
            <person name="Fu Z."/>
        </authorList>
    </citation>
    <scope>NUCLEOTIDE SEQUENCE [LARGE SCALE GENOMIC DNA]</scope>
    <source>
        <strain evidence="5">G4</strain>
        <tissue evidence="5">Muscle</tissue>
    </source>
</reference>